<evidence type="ECO:0000313" key="1">
    <source>
        <dbReference type="EMBL" id="KAJ0210786.1"/>
    </source>
</evidence>
<reference evidence="1 2" key="1">
    <citation type="journal article" date="2017" name="Nat. Commun.">
        <title>Genome assembly with in vitro proximity ligation data and whole-genome triplication in lettuce.</title>
        <authorList>
            <person name="Reyes-Chin-Wo S."/>
            <person name="Wang Z."/>
            <person name="Yang X."/>
            <person name="Kozik A."/>
            <person name="Arikit S."/>
            <person name="Song C."/>
            <person name="Xia L."/>
            <person name="Froenicke L."/>
            <person name="Lavelle D.O."/>
            <person name="Truco M.J."/>
            <person name="Xia R."/>
            <person name="Zhu S."/>
            <person name="Xu C."/>
            <person name="Xu H."/>
            <person name="Xu X."/>
            <person name="Cox K."/>
            <person name="Korf I."/>
            <person name="Meyers B.C."/>
            <person name="Michelmore R.W."/>
        </authorList>
    </citation>
    <scope>NUCLEOTIDE SEQUENCE [LARGE SCALE GENOMIC DNA]</scope>
    <source>
        <strain evidence="2">cv. Salinas</strain>
        <tissue evidence="1">Seedlings</tissue>
    </source>
</reference>
<proteinExistence type="predicted"/>
<accession>A0A9R1XFB6</accession>
<dbReference type="Proteomes" id="UP000235145">
    <property type="component" value="Unassembled WGS sequence"/>
</dbReference>
<keyword evidence="2" id="KW-1185">Reference proteome</keyword>
<dbReference type="AlphaFoldDB" id="A0A9R1XFB6"/>
<dbReference type="EMBL" id="NBSK02000004">
    <property type="protein sequence ID" value="KAJ0210786.1"/>
    <property type="molecule type" value="Genomic_DNA"/>
</dbReference>
<protein>
    <submittedName>
        <fullName evidence="1">Uncharacterized protein</fullName>
    </submittedName>
</protein>
<sequence length="132" mass="15370">MAQNNRDEIIFDKFNLFFFHLHATKIQATIKKNHIGSFEAVFVEGSLREISSFGMVQNKGDHMLVDHKHKNNSTKQPKFVDQMIFAVMVDPYNFVTFQDLIAKNLDTRVAFGKMYFDILLCPHVNIYCITHL</sequence>
<gene>
    <name evidence="1" type="ORF">LSAT_V11C400194940</name>
</gene>
<comment type="caution">
    <text evidence="1">The sequence shown here is derived from an EMBL/GenBank/DDBJ whole genome shotgun (WGS) entry which is preliminary data.</text>
</comment>
<name>A0A9R1XFB6_LACSA</name>
<organism evidence="1 2">
    <name type="scientific">Lactuca sativa</name>
    <name type="common">Garden lettuce</name>
    <dbReference type="NCBI Taxonomy" id="4236"/>
    <lineage>
        <taxon>Eukaryota</taxon>
        <taxon>Viridiplantae</taxon>
        <taxon>Streptophyta</taxon>
        <taxon>Embryophyta</taxon>
        <taxon>Tracheophyta</taxon>
        <taxon>Spermatophyta</taxon>
        <taxon>Magnoliopsida</taxon>
        <taxon>eudicotyledons</taxon>
        <taxon>Gunneridae</taxon>
        <taxon>Pentapetalae</taxon>
        <taxon>asterids</taxon>
        <taxon>campanulids</taxon>
        <taxon>Asterales</taxon>
        <taxon>Asteraceae</taxon>
        <taxon>Cichorioideae</taxon>
        <taxon>Cichorieae</taxon>
        <taxon>Lactucinae</taxon>
        <taxon>Lactuca</taxon>
    </lineage>
</organism>
<evidence type="ECO:0000313" key="2">
    <source>
        <dbReference type="Proteomes" id="UP000235145"/>
    </source>
</evidence>